<dbReference type="CDD" id="cd13399">
    <property type="entry name" value="Slt35-like"/>
    <property type="match status" value="1"/>
</dbReference>
<reference evidence="4 5" key="1">
    <citation type="journal article" date="2017" name="Lancet Infect. Dis.">
        <title>Global outbreak of severe Mycobacterium chimaera disease after cardiac surgery: a molecular epidemiological study.</title>
        <authorList>
            <person name="van Ingen J."/>
            <person name="Kohl T."/>
            <person name="Kranzer K."/>
            <person name="Hasse B."/>
            <person name="Keller P."/>
            <person name="Szafranska A."/>
            <person name="Hillemann D."/>
            <person name="Chand M."/>
            <person name="Schreiber P."/>
            <person name="Sommerstein R."/>
            <person name="Berger C."/>
            <person name="Genoni M."/>
            <person name="Ruegg C."/>
            <person name="Troillet N."/>
            <person name="Widmer A.F."/>
            <person name="Becker S.L."/>
            <person name="Herrmann M."/>
            <person name="Eckmanns T."/>
            <person name="Haller S."/>
            <person name="Hoeller C."/>
            <person name="Debast S.B."/>
            <person name="Wolfhagen M.J."/>
            <person name="Hopman J."/>
            <person name="Kluytmans J."/>
            <person name="Langelaar M."/>
            <person name="Notermans D.W."/>
            <person name="ten Oever J."/>
            <person name="van den Barselaar P."/>
            <person name="Vonk A.B.A."/>
            <person name="Vos M.C."/>
            <person name="Ahmed N."/>
            <person name="Brown T."/>
            <person name="Crook D."/>
            <person name="Lamagni T."/>
            <person name="Phin N."/>
            <person name="Smith E.G."/>
            <person name="Zambon M."/>
            <person name="Serr A."/>
            <person name="Goetting T."/>
            <person name="Ebner W."/>
            <person name="Thuermer A."/>
            <person name="Utpatel C."/>
            <person name="Sproer C."/>
            <person name="Bunk B."/>
            <person name="Nubel U."/>
            <person name="Bloemberg G."/>
            <person name="Bottger E."/>
            <person name="Niemann S."/>
            <person name="Wagner D."/>
            <person name="Sax H."/>
        </authorList>
    </citation>
    <scope>NUCLEOTIDE SEQUENCE [LARGE SCALE GENOMIC DNA]</scope>
    <source>
        <strain evidence="4 5">ZUERICH-2</strain>
    </source>
</reference>
<feature type="domain" description="Transglycosylase SLT" evidence="3">
    <location>
        <begin position="168"/>
        <end position="258"/>
    </location>
</feature>
<name>A0A220Y6H6_MYCIT</name>
<evidence type="ECO:0000313" key="4">
    <source>
        <dbReference type="EMBL" id="ASL13069.1"/>
    </source>
</evidence>
<dbReference type="InterPro" id="IPR008258">
    <property type="entry name" value="Transglycosylase_SLT_dom_1"/>
</dbReference>
<organism evidence="4 5">
    <name type="scientific">Mycobacterium intracellulare subsp. chimaera</name>
    <dbReference type="NCBI Taxonomy" id="222805"/>
    <lineage>
        <taxon>Bacteria</taxon>
        <taxon>Bacillati</taxon>
        <taxon>Actinomycetota</taxon>
        <taxon>Actinomycetes</taxon>
        <taxon>Mycobacteriales</taxon>
        <taxon>Mycobacteriaceae</taxon>
        <taxon>Mycobacterium</taxon>
        <taxon>Mycobacterium avium complex (MAC)</taxon>
    </lineage>
</organism>
<sequence length="315" mass="33298">MITVGPNRRAAPLVLAAIMVALAGCSASHPKHASPAATTTSATAAPTRVVPVDSGTPGGAQPPLAADPAQLVDDLVADERALRDPGTAEPALTAAAHREQAAYRAIARHPEWDATTRPRIPAELAEVYDRNVDARRQLIALTPVRDTLPAWRIEPPAPADELLSDYHQAESESGVGWNYLAAINFIETRFGSIVGASTAGAQGPMQFLPSTFAGYGQGGDIHSPRDSILAAGRYLAANGFADDRDRAIYGYNHAGEYVRAVDQYAALIAADPATFTAYYRWDVYCRTTAGDVVLPIGYDASSPIPAADYVAAHPQ</sequence>
<dbReference type="Proteomes" id="UP000198286">
    <property type="component" value="Chromosome"/>
</dbReference>
<gene>
    <name evidence="4" type="ORF">MYCOZU2_00607</name>
</gene>
<dbReference type="InterPro" id="IPR023346">
    <property type="entry name" value="Lysozyme-like_dom_sf"/>
</dbReference>
<evidence type="ECO:0000259" key="3">
    <source>
        <dbReference type="Pfam" id="PF01464"/>
    </source>
</evidence>
<dbReference type="Gene3D" id="1.10.530.10">
    <property type="match status" value="1"/>
</dbReference>
<dbReference type="Pfam" id="PF01464">
    <property type="entry name" value="SLT"/>
    <property type="match status" value="1"/>
</dbReference>
<proteinExistence type="predicted"/>
<dbReference type="EMBL" id="CP015267">
    <property type="protein sequence ID" value="ASL13069.1"/>
    <property type="molecule type" value="Genomic_DNA"/>
</dbReference>
<evidence type="ECO:0000313" key="5">
    <source>
        <dbReference type="Proteomes" id="UP000198286"/>
    </source>
</evidence>
<feature type="chain" id="PRO_5039208304" evidence="2">
    <location>
        <begin position="24"/>
        <end position="315"/>
    </location>
</feature>
<evidence type="ECO:0000256" key="1">
    <source>
        <dbReference type="SAM" id="MobiDB-lite"/>
    </source>
</evidence>
<keyword evidence="2" id="KW-0732">Signal</keyword>
<dbReference type="SUPFAM" id="SSF53955">
    <property type="entry name" value="Lysozyme-like"/>
    <property type="match status" value="1"/>
</dbReference>
<evidence type="ECO:0000256" key="2">
    <source>
        <dbReference type="SAM" id="SignalP"/>
    </source>
</evidence>
<feature type="compositionally biased region" description="Low complexity" evidence="1">
    <location>
        <begin position="33"/>
        <end position="47"/>
    </location>
</feature>
<dbReference type="AlphaFoldDB" id="A0A220Y6H6"/>
<feature type="region of interest" description="Disordered" evidence="1">
    <location>
        <begin position="28"/>
        <end position="66"/>
    </location>
</feature>
<accession>A0A220Y6H6</accession>
<protein>
    <submittedName>
        <fullName evidence="4">Transglycosylase</fullName>
    </submittedName>
</protein>
<feature type="signal peptide" evidence="2">
    <location>
        <begin position="1"/>
        <end position="23"/>
    </location>
</feature>